<gene>
    <name evidence="2" type="ORF">PC129_g24824</name>
</gene>
<comment type="caution">
    <text evidence="2">The sequence shown here is derived from an EMBL/GenBank/DDBJ whole genome shotgun (WGS) entry which is preliminary data.</text>
</comment>
<dbReference type="EMBL" id="RCMV01004305">
    <property type="protein sequence ID" value="KAG3195358.1"/>
    <property type="molecule type" value="Genomic_DNA"/>
</dbReference>
<sequence>MTGRPVKAADIHLEPLPEVSELLNLEEMAVDDFLVDLKAGEIPEVMLLKPETTPEELNSSSVLNEDVLEEMKKRREARLGSAVLKNPKDPVYPFGEGVCGRGIQGSTVATPTRSRSLAQSIVSPGNGLCLGSSARSSMPSSPRRQRQAWCGNRNPRTRRQPSAFGSRTGSGVRFTLTTS</sequence>
<dbReference type="AlphaFoldDB" id="A0A8T1GR28"/>
<dbReference type="VEuPathDB" id="FungiDB:PC110_g23265"/>
<reference evidence="2" key="1">
    <citation type="submission" date="2018-05" db="EMBL/GenBank/DDBJ databases">
        <title>Effector identification in a new, highly contiguous assembly of the strawberry crown rot pathogen Phytophthora cactorum.</title>
        <authorList>
            <person name="Armitage A.D."/>
            <person name="Nellist C.F."/>
            <person name="Bates H."/>
            <person name="Vickerstaff R.J."/>
            <person name="Harrison R.J."/>
        </authorList>
    </citation>
    <scope>NUCLEOTIDE SEQUENCE</scope>
    <source>
        <strain evidence="2">P421</strain>
    </source>
</reference>
<evidence type="ECO:0000313" key="3">
    <source>
        <dbReference type="Proteomes" id="UP000760860"/>
    </source>
</evidence>
<evidence type="ECO:0000313" key="2">
    <source>
        <dbReference type="EMBL" id="KAG3195358.1"/>
    </source>
</evidence>
<protein>
    <submittedName>
        <fullName evidence="2">Uncharacterized protein</fullName>
    </submittedName>
</protein>
<feature type="compositionally biased region" description="Low complexity" evidence="1">
    <location>
        <begin position="132"/>
        <end position="142"/>
    </location>
</feature>
<proteinExistence type="predicted"/>
<evidence type="ECO:0000256" key="1">
    <source>
        <dbReference type="SAM" id="MobiDB-lite"/>
    </source>
</evidence>
<dbReference type="Proteomes" id="UP000760860">
    <property type="component" value="Unassembled WGS sequence"/>
</dbReference>
<name>A0A8T1GR28_9STRA</name>
<feature type="region of interest" description="Disordered" evidence="1">
    <location>
        <begin position="129"/>
        <end position="179"/>
    </location>
</feature>
<accession>A0A8T1GR28</accession>
<feature type="compositionally biased region" description="Polar residues" evidence="1">
    <location>
        <begin position="163"/>
        <end position="179"/>
    </location>
</feature>
<organism evidence="2 3">
    <name type="scientific">Phytophthora cactorum</name>
    <dbReference type="NCBI Taxonomy" id="29920"/>
    <lineage>
        <taxon>Eukaryota</taxon>
        <taxon>Sar</taxon>
        <taxon>Stramenopiles</taxon>
        <taxon>Oomycota</taxon>
        <taxon>Peronosporomycetes</taxon>
        <taxon>Peronosporales</taxon>
        <taxon>Peronosporaceae</taxon>
        <taxon>Phytophthora</taxon>
    </lineage>
</organism>